<dbReference type="GO" id="GO:0004497">
    <property type="term" value="F:monooxygenase activity"/>
    <property type="evidence" value="ECO:0007669"/>
    <property type="project" value="UniProtKB-KW"/>
</dbReference>
<evidence type="ECO:0000256" key="8">
    <source>
        <dbReference type="PIRSR" id="PIRSR602401-1"/>
    </source>
</evidence>
<proteinExistence type="inferred from homology"/>
<dbReference type="PANTHER" id="PTHR24296">
    <property type="entry name" value="CYTOCHROME P450"/>
    <property type="match status" value="1"/>
</dbReference>
<evidence type="ECO:0000313" key="12">
    <source>
        <dbReference type="RefSeq" id="XP_022732316.1"/>
    </source>
</evidence>
<gene>
    <name evidence="12" type="primary">LOC111286556</name>
</gene>
<evidence type="ECO:0000256" key="1">
    <source>
        <dbReference type="ARBA" id="ARBA00001971"/>
    </source>
</evidence>
<dbReference type="Gene3D" id="1.10.630.10">
    <property type="entry name" value="Cytochrome P450"/>
    <property type="match status" value="1"/>
</dbReference>
<dbReference type="InterPro" id="IPR001128">
    <property type="entry name" value="Cyt_P450"/>
</dbReference>
<keyword evidence="7 9" id="KW-0503">Monooxygenase</keyword>
<dbReference type="InterPro" id="IPR017972">
    <property type="entry name" value="Cyt_P450_CS"/>
</dbReference>
<dbReference type="InterPro" id="IPR036396">
    <property type="entry name" value="Cyt_P450_sf"/>
</dbReference>
<keyword evidence="10" id="KW-0812">Transmembrane</keyword>
<dbReference type="Proteomes" id="UP000515121">
    <property type="component" value="Unplaced"/>
</dbReference>
<comment type="similarity">
    <text evidence="2 9">Belongs to the cytochrome P450 family.</text>
</comment>
<keyword evidence="10" id="KW-1133">Transmembrane helix</keyword>
<dbReference type="PROSITE" id="PS00086">
    <property type="entry name" value="CYTOCHROME_P450"/>
    <property type="match status" value="1"/>
</dbReference>
<dbReference type="GO" id="GO:0016705">
    <property type="term" value="F:oxidoreductase activity, acting on paired donors, with incorporation or reduction of molecular oxygen"/>
    <property type="evidence" value="ECO:0007669"/>
    <property type="project" value="InterPro"/>
</dbReference>
<evidence type="ECO:0000256" key="6">
    <source>
        <dbReference type="ARBA" id="ARBA00023004"/>
    </source>
</evidence>
<dbReference type="RefSeq" id="XP_022732316.1">
    <property type="nucleotide sequence ID" value="XM_022876581.1"/>
</dbReference>
<dbReference type="CDD" id="cd11064">
    <property type="entry name" value="CYP86A"/>
    <property type="match status" value="1"/>
</dbReference>
<evidence type="ECO:0000256" key="10">
    <source>
        <dbReference type="SAM" id="Phobius"/>
    </source>
</evidence>
<evidence type="ECO:0000256" key="3">
    <source>
        <dbReference type="ARBA" id="ARBA00022617"/>
    </source>
</evidence>
<dbReference type="Pfam" id="PF00067">
    <property type="entry name" value="p450"/>
    <property type="match status" value="1"/>
</dbReference>
<evidence type="ECO:0000256" key="7">
    <source>
        <dbReference type="ARBA" id="ARBA00023033"/>
    </source>
</evidence>
<evidence type="ECO:0000313" key="11">
    <source>
        <dbReference type="Proteomes" id="UP000515121"/>
    </source>
</evidence>
<organism evidence="11 12">
    <name type="scientific">Durio zibethinus</name>
    <name type="common">Durian</name>
    <dbReference type="NCBI Taxonomy" id="66656"/>
    <lineage>
        <taxon>Eukaryota</taxon>
        <taxon>Viridiplantae</taxon>
        <taxon>Streptophyta</taxon>
        <taxon>Embryophyta</taxon>
        <taxon>Tracheophyta</taxon>
        <taxon>Spermatophyta</taxon>
        <taxon>Magnoliopsida</taxon>
        <taxon>eudicotyledons</taxon>
        <taxon>Gunneridae</taxon>
        <taxon>Pentapetalae</taxon>
        <taxon>rosids</taxon>
        <taxon>malvids</taxon>
        <taxon>Malvales</taxon>
        <taxon>Malvaceae</taxon>
        <taxon>Helicteroideae</taxon>
        <taxon>Durio</taxon>
    </lineage>
</organism>
<keyword evidence="4 8" id="KW-0479">Metal-binding</keyword>
<keyword evidence="10" id="KW-0472">Membrane</keyword>
<dbReference type="PRINTS" id="PR00463">
    <property type="entry name" value="EP450I"/>
</dbReference>
<dbReference type="GO" id="GO:0006629">
    <property type="term" value="P:lipid metabolic process"/>
    <property type="evidence" value="ECO:0007669"/>
    <property type="project" value="UniProtKB-ARBA"/>
</dbReference>
<feature type="binding site" description="axial binding residue" evidence="8">
    <location>
        <position position="460"/>
    </location>
    <ligand>
        <name>heme</name>
        <dbReference type="ChEBI" id="CHEBI:30413"/>
    </ligand>
    <ligandPart>
        <name>Fe</name>
        <dbReference type="ChEBI" id="CHEBI:18248"/>
    </ligandPart>
</feature>
<reference evidence="12" key="1">
    <citation type="submission" date="2025-08" db="UniProtKB">
        <authorList>
            <consortium name="RefSeq"/>
        </authorList>
    </citation>
    <scope>IDENTIFICATION</scope>
    <source>
        <tissue evidence="12">Fruit stalk</tissue>
    </source>
</reference>
<dbReference type="PRINTS" id="PR00385">
    <property type="entry name" value="P450"/>
</dbReference>
<keyword evidence="5 9" id="KW-0560">Oxidoreductase</keyword>
<dbReference type="GO" id="GO:0020037">
    <property type="term" value="F:heme binding"/>
    <property type="evidence" value="ECO:0007669"/>
    <property type="project" value="InterPro"/>
</dbReference>
<accession>A0A6P5XWY3</accession>
<evidence type="ECO:0000256" key="5">
    <source>
        <dbReference type="ARBA" id="ARBA00023002"/>
    </source>
</evidence>
<dbReference type="AlphaFoldDB" id="A0A6P5XWY3"/>
<name>A0A6P5XWY3_DURZI</name>
<keyword evidence="3 8" id="KW-0349">Heme</keyword>
<dbReference type="SUPFAM" id="SSF48264">
    <property type="entry name" value="Cytochrome P450"/>
    <property type="match status" value="1"/>
</dbReference>
<protein>
    <submittedName>
        <fullName evidence="12">Alkane hydroxylase MAH1-like</fullName>
    </submittedName>
</protein>
<keyword evidence="11" id="KW-1185">Reference proteome</keyword>
<sequence>MAEFESIMILLFVAIFFPLFLLHRFQNKKSPRITNWPIVGMLPTVLSNASRVLEFSVDIVKQSGGTLEFKGPWFPTLDFVITADHNNVNHILCKNFDNYEKGSEFKDIFFDCLGEGIFNSNSHSWKSQRKLMLLVMKNNKFVQFLHKILCQKLEKSLTKVLEFFVKLGTEVDFQDILQRFSYDVACILAVGSDPNSLSIELPEVPSKSAFCQIEEGLLYRHYMPINVWKLQRWLQIGEEKKMSKALKAVDEFVYQCIASKKEEIRCKLHLKEGQFDFVTAFMVEEEGEMSGADWKSDKFFRDIAINVMAAGKDTISSSLSWFFWLVGMNPSVENKILQEIRANSDPTSNDKMSKSMIFFSEEKLNKFIYLDAALSETLRLYPPVPFNHKTAIRPDILPSGHRIHQNTRILINSYSMGRMKEIWGEDCLEFKPERWISEKGDIVHVPSHKFIAFSAGPRSCIGKNISFIQMKLVAISILRNYQIEVVQGHLVSPSNAVVLYMKNGLKVKIKKRSA</sequence>
<evidence type="ECO:0000256" key="9">
    <source>
        <dbReference type="RuleBase" id="RU000461"/>
    </source>
</evidence>
<evidence type="ECO:0000256" key="4">
    <source>
        <dbReference type="ARBA" id="ARBA00022723"/>
    </source>
</evidence>
<keyword evidence="6 8" id="KW-0408">Iron</keyword>
<comment type="cofactor">
    <cofactor evidence="1 8">
        <name>heme</name>
        <dbReference type="ChEBI" id="CHEBI:30413"/>
    </cofactor>
</comment>
<dbReference type="GeneID" id="111286556"/>
<evidence type="ECO:0000256" key="2">
    <source>
        <dbReference type="ARBA" id="ARBA00010617"/>
    </source>
</evidence>
<dbReference type="GO" id="GO:0005506">
    <property type="term" value="F:iron ion binding"/>
    <property type="evidence" value="ECO:0007669"/>
    <property type="project" value="InterPro"/>
</dbReference>
<dbReference type="OrthoDB" id="993953at2759"/>
<feature type="transmembrane region" description="Helical" evidence="10">
    <location>
        <begin position="6"/>
        <end position="22"/>
    </location>
</feature>
<dbReference type="InterPro" id="IPR002401">
    <property type="entry name" value="Cyt_P450_E_grp-I"/>
</dbReference>
<dbReference type="KEGG" id="dzi:111286556"/>